<dbReference type="SUPFAM" id="SSF51735">
    <property type="entry name" value="NAD(P)-binding Rossmann-fold domains"/>
    <property type="match status" value="1"/>
</dbReference>
<dbReference type="InterPro" id="IPR036291">
    <property type="entry name" value="NAD(P)-bd_dom_sf"/>
</dbReference>
<comment type="caution">
    <text evidence="2">The sequence shown here is derived from an EMBL/GenBank/DDBJ whole genome shotgun (WGS) entry which is preliminary data.</text>
</comment>
<reference evidence="3" key="1">
    <citation type="submission" date="2017-09" db="EMBL/GenBank/DDBJ databases">
        <title>Depth-based differentiation of microbial function through sediment-hosted aquifers and enrichment of novel symbionts in the deep terrestrial subsurface.</title>
        <authorList>
            <person name="Probst A.J."/>
            <person name="Ladd B."/>
            <person name="Jarett J.K."/>
            <person name="Geller-Mcgrath D.E."/>
            <person name="Sieber C.M.K."/>
            <person name="Emerson J.B."/>
            <person name="Anantharaman K."/>
            <person name="Thomas B.C."/>
            <person name="Malmstrom R."/>
            <person name="Stieglmeier M."/>
            <person name="Klingl A."/>
            <person name="Woyke T."/>
            <person name="Ryan C.M."/>
            <person name="Banfield J.F."/>
        </authorList>
    </citation>
    <scope>NUCLEOTIDE SEQUENCE [LARGE SCALE GENOMIC DNA]</scope>
</reference>
<evidence type="ECO:0000313" key="3">
    <source>
        <dbReference type="Proteomes" id="UP000230577"/>
    </source>
</evidence>
<dbReference type="Gene3D" id="3.90.25.10">
    <property type="entry name" value="UDP-galactose 4-epimerase, domain 1"/>
    <property type="match status" value="1"/>
</dbReference>
<dbReference type="Proteomes" id="UP000230577">
    <property type="component" value="Unassembled WGS sequence"/>
</dbReference>
<dbReference type="Gene3D" id="3.40.50.720">
    <property type="entry name" value="NAD(P)-binding Rossmann-like Domain"/>
    <property type="match status" value="1"/>
</dbReference>
<protein>
    <submittedName>
        <fullName evidence="2">NAD-dependent epimerase</fullName>
    </submittedName>
</protein>
<feature type="non-terminal residue" evidence="2">
    <location>
        <position position="212"/>
    </location>
</feature>
<dbReference type="EMBL" id="PFTL01000018">
    <property type="protein sequence ID" value="PJB83955.1"/>
    <property type="molecule type" value="Genomic_DNA"/>
</dbReference>
<evidence type="ECO:0000313" key="2">
    <source>
        <dbReference type="EMBL" id="PJB83955.1"/>
    </source>
</evidence>
<dbReference type="AlphaFoldDB" id="A0A2M8DA29"/>
<feature type="domain" description="NAD(P)-binding" evidence="1">
    <location>
        <begin position="6"/>
        <end position="209"/>
    </location>
</feature>
<dbReference type="PANTHER" id="PTHR43000">
    <property type="entry name" value="DTDP-D-GLUCOSE 4,6-DEHYDRATASE-RELATED"/>
    <property type="match status" value="1"/>
</dbReference>
<dbReference type="InterPro" id="IPR016040">
    <property type="entry name" value="NAD(P)-bd_dom"/>
</dbReference>
<organism evidence="2 3">
    <name type="scientific">Candidatus Wolfebacteria bacterium CG_4_9_14_0_8_um_filter_39_46</name>
    <dbReference type="NCBI Taxonomy" id="1975064"/>
    <lineage>
        <taxon>Bacteria</taxon>
        <taxon>Candidatus Wolfeibacteriota</taxon>
    </lineage>
</organism>
<dbReference type="Pfam" id="PF16363">
    <property type="entry name" value="GDP_Man_Dehyd"/>
    <property type="match status" value="1"/>
</dbReference>
<evidence type="ECO:0000259" key="1">
    <source>
        <dbReference type="Pfam" id="PF16363"/>
    </source>
</evidence>
<accession>A0A2M8DA29</accession>
<gene>
    <name evidence="2" type="ORF">CO087_00800</name>
</gene>
<proteinExistence type="predicted"/>
<name>A0A2M8DA29_9BACT</name>
<sequence length="212" mass="23743">MSKRFLITGGCGFIGHHLIEGVLKTTDWEIIILDALTYAGSLNRLTDIDIWPKEKHRVKFVWHDLKAPISETTHKMIGELDYVWHLAAESDVGRSLENSIPFVMSNVVGTANLLEYVKKYQPNIEKFVTFSTDEVFGPAPIGVEYKEGDTCNPSNPYSASKEGQEAISKAFAFSFGLPIMITRTMNCIGERQHPEKFIPKTVKAILEGKPVV</sequence>